<reference evidence="2 3" key="1">
    <citation type="submission" date="2015-11" db="EMBL/GenBank/DDBJ databases">
        <title>Draft Genome Sequence of the Strain BR 10423 (Rhizobium sp.) isolated from nodules of Mimosa pudica.</title>
        <authorList>
            <person name="Barauna A.C."/>
            <person name="Zilli J.E."/>
            <person name="Simoes-Araujo J.L."/>
            <person name="Reis V.M."/>
            <person name="James E.K."/>
            <person name="Reis F.B.Jr."/>
            <person name="Rouws L.F."/>
            <person name="Passos S.R."/>
            <person name="Gois S.R."/>
        </authorList>
    </citation>
    <scope>NUCLEOTIDE SEQUENCE [LARGE SCALE GENOMIC DNA]</scope>
    <source>
        <strain evidence="2 3">BR10423</strain>
    </source>
</reference>
<evidence type="ECO:0000313" key="3">
    <source>
        <dbReference type="Proteomes" id="UP000068164"/>
    </source>
</evidence>
<dbReference type="GO" id="GO:0016998">
    <property type="term" value="P:cell wall macromolecule catabolic process"/>
    <property type="evidence" value="ECO:0007669"/>
    <property type="project" value="InterPro"/>
</dbReference>
<evidence type="ECO:0000313" key="2">
    <source>
        <dbReference type="EMBL" id="KWV57995.1"/>
    </source>
</evidence>
<dbReference type="InterPro" id="IPR017853">
    <property type="entry name" value="GH"/>
</dbReference>
<comment type="similarity">
    <text evidence="1">Belongs to the glycosyl hydrolase 25 family.</text>
</comment>
<proteinExistence type="inferred from homology"/>
<dbReference type="Pfam" id="PF01183">
    <property type="entry name" value="Glyco_hydro_25"/>
    <property type="match status" value="1"/>
</dbReference>
<name>A0A120FQ51_9HYPH</name>
<dbReference type="PANTHER" id="PTHR34135:SF2">
    <property type="entry name" value="LYSOZYME"/>
    <property type="match status" value="1"/>
</dbReference>
<protein>
    <recommendedName>
        <fullName evidence="4">Lysozyme</fullName>
    </recommendedName>
</protein>
<evidence type="ECO:0000256" key="1">
    <source>
        <dbReference type="ARBA" id="ARBA00010646"/>
    </source>
</evidence>
<dbReference type="SUPFAM" id="SSF51445">
    <property type="entry name" value="(Trans)glycosidases"/>
    <property type="match status" value="1"/>
</dbReference>
<accession>A0A120FQ51</accession>
<dbReference type="Proteomes" id="UP000068164">
    <property type="component" value="Unassembled WGS sequence"/>
</dbReference>
<dbReference type="Gene3D" id="3.20.20.80">
    <property type="entry name" value="Glycosidases"/>
    <property type="match status" value="1"/>
</dbReference>
<comment type="caution">
    <text evidence="2">The sequence shown here is derived from an EMBL/GenBank/DDBJ whole genome shotgun (WGS) entry which is preliminary data.</text>
</comment>
<dbReference type="CDD" id="cd00599">
    <property type="entry name" value="GH25_muramidase"/>
    <property type="match status" value="1"/>
</dbReference>
<sequence length="236" mass="25671">MSDELVAIDLSHHNTVSDFQAVADSGIVGVFHKATEGTSFVDAMYASRQAEALAVGLKWGAYHFLRHGDAAEQMASFVANSCLAWGSRVAIDYEDPDCTLEDLHDALEWLGANAPDLEVAIYGGSLLKEQINGDYYGDLAQSALWLAHYTEGTPSWPKNTWPQWTLWQYTDSETVPGIDGPVDGNRFNGSRENCALWFGPVERAPEAPVVALATVKIEITAPEGVELEIVVNGTAR</sequence>
<dbReference type="OrthoDB" id="9798192at2"/>
<organism evidence="2 3">
    <name type="scientific">Rhizobium altiplani</name>
    <dbReference type="NCBI Taxonomy" id="1864509"/>
    <lineage>
        <taxon>Bacteria</taxon>
        <taxon>Pseudomonadati</taxon>
        <taxon>Pseudomonadota</taxon>
        <taxon>Alphaproteobacteria</taxon>
        <taxon>Hyphomicrobiales</taxon>
        <taxon>Rhizobiaceae</taxon>
        <taxon>Rhizobium/Agrobacterium group</taxon>
        <taxon>Rhizobium</taxon>
    </lineage>
</organism>
<dbReference type="EMBL" id="LNCD01000025">
    <property type="protein sequence ID" value="KWV57995.1"/>
    <property type="molecule type" value="Genomic_DNA"/>
</dbReference>
<gene>
    <name evidence="2" type="ORF">AS026_30615</name>
</gene>
<dbReference type="GO" id="GO:0016052">
    <property type="term" value="P:carbohydrate catabolic process"/>
    <property type="evidence" value="ECO:0007669"/>
    <property type="project" value="TreeGrafter"/>
</dbReference>
<keyword evidence="3" id="KW-1185">Reference proteome</keyword>
<dbReference type="GO" id="GO:0009253">
    <property type="term" value="P:peptidoglycan catabolic process"/>
    <property type="evidence" value="ECO:0007669"/>
    <property type="project" value="InterPro"/>
</dbReference>
<dbReference type="PANTHER" id="PTHR34135">
    <property type="entry name" value="LYSOZYME"/>
    <property type="match status" value="1"/>
</dbReference>
<dbReference type="GO" id="GO:0003796">
    <property type="term" value="F:lysozyme activity"/>
    <property type="evidence" value="ECO:0007669"/>
    <property type="project" value="InterPro"/>
</dbReference>
<dbReference type="PROSITE" id="PS51904">
    <property type="entry name" value="GLYCOSYL_HYDROL_F25_2"/>
    <property type="match status" value="1"/>
</dbReference>
<evidence type="ECO:0008006" key="4">
    <source>
        <dbReference type="Google" id="ProtNLM"/>
    </source>
</evidence>
<dbReference type="InterPro" id="IPR002053">
    <property type="entry name" value="Glyco_hydro_25"/>
</dbReference>
<dbReference type="AlphaFoldDB" id="A0A120FQ51"/>
<dbReference type="RefSeq" id="WP_062368723.1">
    <property type="nucleotide sequence ID" value="NZ_LNCD01000025.1"/>
</dbReference>